<reference evidence="1 2" key="1">
    <citation type="submission" date="2018-06" db="EMBL/GenBank/DDBJ databases">
        <authorList>
            <consortium name="Pathogen Informatics"/>
            <person name="Doyle S."/>
        </authorList>
    </citation>
    <scope>NUCLEOTIDE SEQUENCE [LARGE SCALE GENOMIC DNA]</scope>
    <source>
        <strain evidence="1 2">NCTC11157</strain>
    </source>
</reference>
<sequence length="41" mass="4701">MCKKTAFIKPRATQTENLRGFFSLSLNRQATKAKKQKKVAM</sequence>
<gene>
    <name evidence="1" type="ORF">NCTC11157_01736</name>
</gene>
<dbReference type="AlphaFoldDB" id="A0A379E0Y4"/>
<dbReference type="Proteomes" id="UP000254072">
    <property type="component" value="Unassembled WGS sequence"/>
</dbReference>
<dbReference type="EMBL" id="UGTL01000001">
    <property type="protein sequence ID" value="SUB85994.1"/>
    <property type="molecule type" value="Genomic_DNA"/>
</dbReference>
<accession>A0A379E0Y4</accession>
<protein>
    <submittedName>
        <fullName evidence="1">Uncharacterized protein</fullName>
    </submittedName>
</protein>
<evidence type="ECO:0000313" key="2">
    <source>
        <dbReference type="Proteomes" id="UP000254072"/>
    </source>
</evidence>
<name>A0A379E0Y4_9BACT</name>
<organism evidence="1 2">
    <name type="scientific">Prevotella disiens</name>
    <dbReference type="NCBI Taxonomy" id="28130"/>
    <lineage>
        <taxon>Bacteria</taxon>
        <taxon>Pseudomonadati</taxon>
        <taxon>Bacteroidota</taxon>
        <taxon>Bacteroidia</taxon>
        <taxon>Bacteroidales</taxon>
        <taxon>Prevotellaceae</taxon>
        <taxon>Prevotella</taxon>
    </lineage>
</organism>
<proteinExistence type="predicted"/>
<evidence type="ECO:0000313" key="1">
    <source>
        <dbReference type="EMBL" id="SUB85994.1"/>
    </source>
</evidence>